<dbReference type="Gene3D" id="1.20.120.140">
    <property type="entry name" value="Signal recognition particle SRP54, nucleotide-binding domain"/>
    <property type="match status" value="1"/>
</dbReference>
<sequence>MALFSKLFSKIRGGATSSADWDEIERSLIESDLGATNSAEIISLAKKVRAEDIESSVTAALTNWLSTKSRALSGNPGRVTTVLVVGVNGTGKTTSSAKLVSYLISNDKSVLLAAADTFRAAAIDQLQTWGERLNVPVIAGKADGDPASVAFDAIAAAQKTNVDYLVVDTAGRLHTKSGLMDELGKIRRVIEKVSPVDEVLLVVDATTGQNGIAQAKTFIESVAVTGLILTKMDGSAKGGIALAIERETGLPVKFVGTGESAGDFAPFDSASYLSGLLQA</sequence>
<dbReference type="EMBL" id="CAEZUY010000006">
    <property type="protein sequence ID" value="CAB4607368.1"/>
    <property type="molecule type" value="Genomic_DNA"/>
</dbReference>
<dbReference type="EMBL" id="CAFBME010000010">
    <property type="protein sequence ID" value="CAB4889760.1"/>
    <property type="molecule type" value="Genomic_DNA"/>
</dbReference>
<dbReference type="PANTHER" id="PTHR43134:SF1">
    <property type="entry name" value="SIGNAL RECOGNITION PARTICLE RECEPTOR SUBUNIT ALPHA"/>
    <property type="match status" value="1"/>
</dbReference>
<dbReference type="AlphaFoldDB" id="A0A6J7FA03"/>
<dbReference type="GO" id="GO:0005047">
    <property type="term" value="F:signal recognition particle binding"/>
    <property type="evidence" value="ECO:0007669"/>
    <property type="project" value="TreeGrafter"/>
</dbReference>
<dbReference type="SMART" id="SM00382">
    <property type="entry name" value="AAA"/>
    <property type="match status" value="1"/>
</dbReference>
<accession>A0A6J7FA03</accession>
<dbReference type="Gene3D" id="3.40.50.300">
    <property type="entry name" value="P-loop containing nucleotide triphosphate hydrolases"/>
    <property type="match status" value="1"/>
</dbReference>
<dbReference type="SUPFAM" id="SSF52540">
    <property type="entry name" value="P-loop containing nucleoside triphosphate hydrolases"/>
    <property type="match status" value="1"/>
</dbReference>
<comment type="subcellular location">
    <subcellularLocation>
        <location evidence="1">Cell membrane</location>
        <topology evidence="1">Peripheral membrane protein</topology>
        <orientation evidence="1">Cytoplasmic side</orientation>
    </subcellularLocation>
</comment>
<keyword evidence="4" id="KW-0963">Cytoplasm</keyword>
<gene>
    <name evidence="11" type="ORF">UFOPK1778_01165</name>
    <name evidence="12" type="ORF">UFOPK1863_00169</name>
    <name evidence="13" type="ORF">UFOPK3555_00240</name>
    <name evidence="14" type="ORF">UFOPK4095_00926</name>
</gene>
<evidence type="ECO:0000256" key="8">
    <source>
        <dbReference type="ARBA" id="ARBA00023136"/>
    </source>
</evidence>
<evidence type="ECO:0000256" key="2">
    <source>
        <dbReference type="ARBA" id="ARBA00008531"/>
    </source>
</evidence>
<evidence type="ECO:0000259" key="10">
    <source>
        <dbReference type="PROSITE" id="PS00300"/>
    </source>
</evidence>
<dbReference type="EMBL" id="CAEZUD010000089">
    <property type="protein sequence ID" value="CAB4599376.1"/>
    <property type="molecule type" value="Genomic_DNA"/>
</dbReference>
<name>A0A6J7FA03_9ZZZZ</name>
<protein>
    <submittedName>
        <fullName evidence="13">Unannotated protein</fullName>
    </submittedName>
</protein>
<reference evidence="13" key="1">
    <citation type="submission" date="2020-05" db="EMBL/GenBank/DDBJ databases">
        <authorList>
            <person name="Chiriac C."/>
            <person name="Salcher M."/>
            <person name="Ghai R."/>
            <person name="Kavagutti S V."/>
        </authorList>
    </citation>
    <scope>NUCLEOTIDE SEQUENCE</scope>
</reference>
<dbReference type="GO" id="GO:0003924">
    <property type="term" value="F:GTPase activity"/>
    <property type="evidence" value="ECO:0007669"/>
    <property type="project" value="TreeGrafter"/>
</dbReference>
<keyword evidence="8" id="KW-0472">Membrane</keyword>
<evidence type="ECO:0000256" key="3">
    <source>
        <dbReference type="ARBA" id="ARBA00022475"/>
    </source>
</evidence>
<dbReference type="PANTHER" id="PTHR43134">
    <property type="entry name" value="SIGNAL RECOGNITION PARTICLE RECEPTOR SUBUNIT ALPHA"/>
    <property type="match status" value="1"/>
</dbReference>
<evidence type="ECO:0000313" key="11">
    <source>
        <dbReference type="EMBL" id="CAB4599376.1"/>
    </source>
</evidence>
<organism evidence="13">
    <name type="scientific">freshwater metagenome</name>
    <dbReference type="NCBI Taxonomy" id="449393"/>
    <lineage>
        <taxon>unclassified sequences</taxon>
        <taxon>metagenomes</taxon>
        <taxon>ecological metagenomes</taxon>
    </lineage>
</organism>
<dbReference type="InterPro" id="IPR000897">
    <property type="entry name" value="SRP54_GTPase_dom"/>
</dbReference>
<dbReference type="NCBIfam" id="TIGR00064">
    <property type="entry name" value="ftsY"/>
    <property type="match status" value="1"/>
</dbReference>
<proteinExistence type="inferred from homology"/>
<keyword evidence="9" id="KW-0675">Receptor</keyword>
<dbReference type="SMART" id="SM00962">
    <property type="entry name" value="SRP54"/>
    <property type="match status" value="1"/>
</dbReference>
<dbReference type="GO" id="GO:0005886">
    <property type="term" value="C:plasma membrane"/>
    <property type="evidence" value="ECO:0007669"/>
    <property type="project" value="UniProtKB-SubCell"/>
</dbReference>
<dbReference type="InterPro" id="IPR013822">
    <property type="entry name" value="Signal_recog_particl_SRP54_hlx"/>
</dbReference>
<evidence type="ECO:0000256" key="6">
    <source>
        <dbReference type="ARBA" id="ARBA00022801"/>
    </source>
</evidence>
<evidence type="ECO:0000313" key="14">
    <source>
        <dbReference type="EMBL" id="CAB5019592.1"/>
    </source>
</evidence>
<dbReference type="InterPro" id="IPR004390">
    <property type="entry name" value="SR_rcpt_FtsY"/>
</dbReference>
<evidence type="ECO:0000256" key="1">
    <source>
        <dbReference type="ARBA" id="ARBA00004413"/>
    </source>
</evidence>
<evidence type="ECO:0000256" key="4">
    <source>
        <dbReference type="ARBA" id="ARBA00022490"/>
    </source>
</evidence>
<evidence type="ECO:0000256" key="9">
    <source>
        <dbReference type="ARBA" id="ARBA00023170"/>
    </source>
</evidence>
<dbReference type="GO" id="GO:0005737">
    <property type="term" value="C:cytoplasm"/>
    <property type="evidence" value="ECO:0007669"/>
    <property type="project" value="UniProtKB-ARBA"/>
</dbReference>
<dbReference type="HAMAP" id="MF_00920">
    <property type="entry name" value="FtsY"/>
    <property type="match status" value="1"/>
</dbReference>
<keyword evidence="5" id="KW-0547">Nucleotide-binding</keyword>
<dbReference type="GO" id="GO:0006614">
    <property type="term" value="P:SRP-dependent cotranslational protein targeting to membrane"/>
    <property type="evidence" value="ECO:0007669"/>
    <property type="project" value="InterPro"/>
</dbReference>
<dbReference type="InterPro" id="IPR042101">
    <property type="entry name" value="SRP54_N_sf"/>
</dbReference>
<keyword evidence="7" id="KW-0342">GTP-binding</keyword>
<evidence type="ECO:0000256" key="7">
    <source>
        <dbReference type="ARBA" id="ARBA00023134"/>
    </source>
</evidence>
<evidence type="ECO:0000313" key="13">
    <source>
        <dbReference type="EMBL" id="CAB4889760.1"/>
    </source>
</evidence>
<keyword evidence="3" id="KW-1003">Cell membrane</keyword>
<keyword evidence="6" id="KW-0378">Hydrolase</keyword>
<feature type="domain" description="SRP54-type proteins GTP-binding" evidence="10">
    <location>
        <begin position="251"/>
        <end position="264"/>
    </location>
</feature>
<comment type="similarity">
    <text evidence="2">Belongs to the GTP-binding SRP family.</text>
</comment>
<dbReference type="EMBL" id="CAFBPI010000061">
    <property type="protein sequence ID" value="CAB5019592.1"/>
    <property type="molecule type" value="Genomic_DNA"/>
</dbReference>
<evidence type="ECO:0000256" key="5">
    <source>
        <dbReference type="ARBA" id="ARBA00022741"/>
    </source>
</evidence>
<dbReference type="Pfam" id="PF02881">
    <property type="entry name" value="SRP54_N"/>
    <property type="match status" value="1"/>
</dbReference>
<dbReference type="GO" id="GO:0005525">
    <property type="term" value="F:GTP binding"/>
    <property type="evidence" value="ECO:0007669"/>
    <property type="project" value="UniProtKB-KW"/>
</dbReference>
<dbReference type="InterPro" id="IPR003593">
    <property type="entry name" value="AAA+_ATPase"/>
</dbReference>
<dbReference type="FunFam" id="3.40.50.300:FF:000053">
    <property type="entry name" value="Signal recognition particle receptor FtsY"/>
    <property type="match status" value="1"/>
</dbReference>
<dbReference type="Pfam" id="PF00448">
    <property type="entry name" value="SRP54"/>
    <property type="match status" value="1"/>
</dbReference>
<evidence type="ECO:0000313" key="12">
    <source>
        <dbReference type="EMBL" id="CAB4607368.1"/>
    </source>
</evidence>
<dbReference type="PROSITE" id="PS00300">
    <property type="entry name" value="SRP54"/>
    <property type="match status" value="1"/>
</dbReference>
<dbReference type="InterPro" id="IPR027417">
    <property type="entry name" value="P-loop_NTPase"/>
</dbReference>